<name>A0A9J6CJ83_POLVA</name>
<dbReference type="FunFam" id="1.10.472.80:FF:000027">
    <property type="entry name" value="GTPase activating protein (Evi5)"/>
    <property type="match status" value="1"/>
</dbReference>
<feature type="domain" description="PID" evidence="4">
    <location>
        <begin position="174"/>
        <end position="232"/>
    </location>
</feature>
<reference evidence="6" key="1">
    <citation type="submission" date="2021-03" db="EMBL/GenBank/DDBJ databases">
        <title>Chromosome level genome of the anhydrobiotic midge Polypedilum vanderplanki.</title>
        <authorList>
            <person name="Yoshida Y."/>
            <person name="Kikawada T."/>
            <person name="Gusev O."/>
        </authorList>
    </citation>
    <scope>NUCLEOTIDE SEQUENCE</scope>
    <source>
        <strain evidence="6">NIAS01</strain>
        <tissue evidence="6">Whole body or cell culture</tissue>
    </source>
</reference>
<dbReference type="InterPro" id="IPR022164">
    <property type="entry name" value="Kinesin-like"/>
</dbReference>
<comment type="caution">
    <text evidence="6">The sequence shown here is derived from an EMBL/GenBank/DDBJ whole genome shotgun (WGS) entry which is preliminary data.</text>
</comment>
<dbReference type="InterPro" id="IPR011993">
    <property type="entry name" value="PH-like_dom_sf"/>
</dbReference>
<feature type="coiled-coil region" evidence="2">
    <location>
        <begin position="805"/>
        <end position="931"/>
    </location>
</feature>
<dbReference type="InterPro" id="IPR035969">
    <property type="entry name" value="Rab-GAP_TBC_sf"/>
</dbReference>
<dbReference type="SMART" id="SM00164">
    <property type="entry name" value="TBC"/>
    <property type="match status" value="1"/>
</dbReference>
<dbReference type="SUPFAM" id="SSF47923">
    <property type="entry name" value="Ypt/Rab-GAP domain of gyp1p"/>
    <property type="match status" value="2"/>
</dbReference>
<keyword evidence="2" id="KW-0175">Coiled coil</keyword>
<evidence type="ECO:0000259" key="4">
    <source>
        <dbReference type="PROSITE" id="PS01179"/>
    </source>
</evidence>
<dbReference type="Pfam" id="PF00566">
    <property type="entry name" value="RabGAP-TBC"/>
    <property type="match status" value="1"/>
</dbReference>
<dbReference type="Proteomes" id="UP001107558">
    <property type="component" value="Chromosome 1"/>
</dbReference>
<evidence type="ECO:0000256" key="1">
    <source>
        <dbReference type="ARBA" id="ARBA00022468"/>
    </source>
</evidence>
<feature type="compositionally biased region" description="Basic and acidic residues" evidence="3">
    <location>
        <begin position="1"/>
        <end position="15"/>
    </location>
</feature>
<evidence type="ECO:0000256" key="2">
    <source>
        <dbReference type="SAM" id="Coils"/>
    </source>
</evidence>
<dbReference type="PROSITE" id="PS50086">
    <property type="entry name" value="TBC_RABGAP"/>
    <property type="match status" value="1"/>
</dbReference>
<dbReference type="Gene3D" id="1.10.10.750">
    <property type="entry name" value="Ypt/Rab-GAP domain of gyp1p, domain 1"/>
    <property type="match status" value="1"/>
</dbReference>
<evidence type="ECO:0000256" key="3">
    <source>
        <dbReference type="SAM" id="MobiDB-lite"/>
    </source>
</evidence>
<evidence type="ECO:0008006" key="8">
    <source>
        <dbReference type="Google" id="ProtNLM"/>
    </source>
</evidence>
<dbReference type="GO" id="GO:0031267">
    <property type="term" value="F:small GTPase binding"/>
    <property type="evidence" value="ECO:0007669"/>
    <property type="project" value="TreeGrafter"/>
</dbReference>
<organism evidence="6 7">
    <name type="scientific">Polypedilum vanderplanki</name>
    <name type="common">Sleeping chironomid midge</name>
    <dbReference type="NCBI Taxonomy" id="319348"/>
    <lineage>
        <taxon>Eukaryota</taxon>
        <taxon>Metazoa</taxon>
        <taxon>Ecdysozoa</taxon>
        <taxon>Arthropoda</taxon>
        <taxon>Hexapoda</taxon>
        <taxon>Insecta</taxon>
        <taxon>Pterygota</taxon>
        <taxon>Neoptera</taxon>
        <taxon>Endopterygota</taxon>
        <taxon>Diptera</taxon>
        <taxon>Nematocera</taxon>
        <taxon>Chironomoidea</taxon>
        <taxon>Chironomidae</taxon>
        <taxon>Chironominae</taxon>
        <taxon>Polypedilum</taxon>
        <taxon>Polypedilum</taxon>
    </lineage>
</organism>
<dbReference type="InterPro" id="IPR000195">
    <property type="entry name" value="Rab-GAP-TBC_dom"/>
</dbReference>
<dbReference type="Pfam" id="PF00640">
    <property type="entry name" value="PID"/>
    <property type="match status" value="1"/>
</dbReference>
<gene>
    <name evidence="6" type="ORF">PVAND_011367</name>
</gene>
<dbReference type="PANTHER" id="PTHR47219:SF9">
    <property type="entry name" value="GTPASE ACTIVATING PROTEIN AND CENTROSOME-ASSOCIATED, ISOFORM B"/>
    <property type="match status" value="1"/>
</dbReference>
<dbReference type="GO" id="GO:0005096">
    <property type="term" value="F:GTPase activator activity"/>
    <property type="evidence" value="ECO:0007669"/>
    <property type="project" value="UniProtKB-KW"/>
</dbReference>
<keyword evidence="1" id="KW-0343">GTPase activation</keyword>
<dbReference type="Gene3D" id="2.30.29.30">
    <property type="entry name" value="Pleckstrin-homology domain (PH domain)/Phosphotyrosine-binding domain (PTB)"/>
    <property type="match status" value="1"/>
</dbReference>
<feature type="region of interest" description="Disordered" evidence="3">
    <location>
        <begin position="1"/>
        <end position="37"/>
    </location>
</feature>
<dbReference type="PANTHER" id="PTHR47219">
    <property type="entry name" value="RAB GTPASE-ACTIVATING PROTEIN 1-LIKE"/>
    <property type="match status" value="1"/>
</dbReference>
<evidence type="ECO:0000259" key="5">
    <source>
        <dbReference type="PROSITE" id="PS50086"/>
    </source>
</evidence>
<dbReference type="InterPro" id="IPR006020">
    <property type="entry name" value="PTB/PI_dom"/>
</dbReference>
<feature type="domain" description="Rab-GAP TBC" evidence="5">
    <location>
        <begin position="566"/>
        <end position="752"/>
    </location>
</feature>
<sequence>MDESVKSDEERRDNVDEKEETANRTISSSSSNSDYELVDNDNTAEKEYCSKKQTPVLENFVSEDLICDAMINSPSSNNILVGKSIFYDCLGEEKSEEKGHTDTDEDATYEIDPDYKNDGNFTIFSNVNYLGSANLQLPKSESEILRNINELNTVTNGVDGVKIKISIPNCSDGSVILYQEETDEVYSSFDIQSILFYARGKKESSDQACFAFSWSHGDSKETAIYQCHVFRCNIPEAVNHVSNCFAKAFTRIPQSMACSMISENFAMSSITSDISGNPLSSALYEFIVSLEIRERVSKNTYTNVSREKSCFKIRQNCDKEIYIIVKQLSSNQLPPLFIERCFGVLLSIGKIKKQADMLLLELLAPGTYMNNSPDFQIVAKWDLNDKAFEIINESQKTHLITIAIDLVIKGVQEPVRFVVETFMKIDNSEAQSSRFSNSFLFHQGNKRPFLKKFYIQLKENKDTSSWVLDAVDPSDEILEPTPSSSFNQKIKNFSKIVRSTSSISFEDLSVDDITDDEDEPLASGTGEVSKDCPQVKLDLWDPVLSEWNSTKKRPKNLSNLIRFGGGIPEALRCQLWQKLSKTDENSELRDEYRILITKESKCEDVILRDVHRTFPAHVEFREKKGTGQESLYKVSRAYSVYDTEIGYCQGLSFIAATLLLHMPEEESFTVLVSIMYDYGLRELYKQNFENLSLSLFQLTCMLRDQLPDLYEHFLSEKVELHMFASQWFLTLFTARFPLPFVFQCIDLFLLDGKITLFQVAFALLSVCRKELLSKDFESILKYIRVQLPKKFRSEAQVSKLIKIASECKIKKLKKYEEEYNTHKEDNEKLEKMLAQYQLKYLEDRKLMKAEITQLQQRIRKLENDEKNSERIISDYKNIITRQEQQLEILRNATTTTHDKILPTTDQDCNDTTSLKQRIKELEVELAMAKVAQVESECQNQHLKHQLMNMTNNKNSSQNSNSWRQKFDAVVNSVNIPAMNNIAANIPTFQSHISELTHLSNNSTTVTSTTIASKASMINEESK</sequence>
<dbReference type="FunFam" id="1.10.8.270:FF:000001">
    <property type="entry name" value="TBC1 domain family member 1"/>
    <property type="match status" value="1"/>
</dbReference>
<dbReference type="OrthoDB" id="295078at2759"/>
<dbReference type="CDD" id="cd01211">
    <property type="entry name" value="PTB_Rab6GAP"/>
    <property type="match status" value="1"/>
</dbReference>
<protein>
    <recommendedName>
        <fullName evidence="8">Rab GTPase-activating protein 1-like protein</fullName>
    </recommendedName>
</protein>
<dbReference type="PROSITE" id="PS01179">
    <property type="entry name" value="PID"/>
    <property type="match status" value="1"/>
</dbReference>
<dbReference type="EMBL" id="JADBJN010000001">
    <property type="protein sequence ID" value="KAG5681968.1"/>
    <property type="molecule type" value="Genomic_DNA"/>
</dbReference>
<proteinExistence type="predicted"/>
<dbReference type="AlphaFoldDB" id="A0A9J6CJ83"/>
<evidence type="ECO:0000313" key="7">
    <source>
        <dbReference type="Proteomes" id="UP001107558"/>
    </source>
</evidence>
<dbReference type="InterPro" id="IPR050302">
    <property type="entry name" value="Rab_GAP_TBC_domain"/>
</dbReference>
<evidence type="ECO:0000313" key="6">
    <source>
        <dbReference type="EMBL" id="KAG5681968.1"/>
    </source>
</evidence>
<dbReference type="Gene3D" id="1.10.472.80">
    <property type="entry name" value="Ypt/Rab-GAP domain of gyp1p, domain 3"/>
    <property type="match status" value="1"/>
</dbReference>
<dbReference type="Pfam" id="PF12473">
    <property type="entry name" value="DUF3694"/>
    <property type="match status" value="1"/>
</dbReference>
<dbReference type="SUPFAM" id="SSF50729">
    <property type="entry name" value="PH domain-like"/>
    <property type="match status" value="1"/>
</dbReference>
<dbReference type="Gene3D" id="1.10.8.270">
    <property type="entry name" value="putative rabgap domain of human tbc1 domain family member 14 like domains"/>
    <property type="match status" value="1"/>
</dbReference>
<dbReference type="SMART" id="SM00462">
    <property type="entry name" value="PTB"/>
    <property type="match status" value="1"/>
</dbReference>
<accession>A0A9J6CJ83</accession>
<keyword evidence="7" id="KW-1185">Reference proteome</keyword>